<dbReference type="InterPro" id="IPR013595">
    <property type="entry name" value="Pept_S33_TAP-like_C"/>
</dbReference>
<evidence type="ECO:0000259" key="4">
    <source>
        <dbReference type="Pfam" id="PF08386"/>
    </source>
</evidence>
<feature type="domain" description="Peptidase S33 tripeptidyl aminopeptidase-like C-terminal" evidence="4">
    <location>
        <begin position="383"/>
        <end position="481"/>
    </location>
</feature>
<dbReference type="InterPro" id="IPR051601">
    <property type="entry name" value="Serine_prot/Carboxylest_S33"/>
</dbReference>
<dbReference type="GO" id="GO:0016787">
    <property type="term" value="F:hydrolase activity"/>
    <property type="evidence" value="ECO:0007669"/>
    <property type="project" value="UniProtKB-KW"/>
</dbReference>
<comment type="similarity">
    <text evidence="1">Belongs to the peptidase S33 family.</text>
</comment>
<dbReference type="PANTHER" id="PTHR43248">
    <property type="entry name" value="2-SUCCINYL-6-HYDROXY-2,4-CYCLOHEXADIENE-1-CARBOXYLATE SYNTHASE"/>
    <property type="match status" value="1"/>
</dbReference>
<gene>
    <name evidence="5" type="ORF">UFOPK2852_00382</name>
</gene>
<organism evidence="5">
    <name type="scientific">freshwater metagenome</name>
    <dbReference type="NCBI Taxonomy" id="449393"/>
    <lineage>
        <taxon>unclassified sequences</taxon>
        <taxon>metagenomes</taxon>
        <taxon>ecological metagenomes</taxon>
    </lineage>
</organism>
<protein>
    <submittedName>
        <fullName evidence="5">Unannotated protein</fullName>
    </submittedName>
</protein>
<sequence length="490" mass="54070">MISRYKYWFAAVLVVAVSLLGIVQISKDKSWTLEKYYSQKVDWKDCYGGYECATFQVPVDYSKIDNQSFKLKALRHRADDEKMRIGSLFVNPGGPGGSATDYAYSAESIVSPEIYQRYDIVGFDPRGISSSEPIRCLSNKEEDEFLDASASSADSVEVANLVEISKNFAEKCAKAAGNKLGHYSTLEAAKDMEVLRRAMGEAKLNYLGKSYGTYLGTLYAALFPNSVGKFVLDGAVAPEISLRDQEIAQAIGFDLALRKYLSKNKNVSLENILNLISTSQTNPLKSKSGRILSESLVVTALAQSLYDSQTGWHELNEALSQAITRDNPTKLFQLADDYNNRDSSGNFYSNQNDISIMVTCLDWPEERTIKDMANDQKVFKEISPVFGPYLGFAGLPCKYWRAKPQLPNLSLTNIDTPPLLIIGVTGDPATPYKWAKSLVKSFQRANLVTLKGEGHTGHNRGNKCVDAAVDSYFLTGKIPTAPLICAQSGN</sequence>
<dbReference type="SUPFAM" id="SSF53474">
    <property type="entry name" value="alpha/beta-Hydrolases"/>
    <property type="match status" value="1"/>
</dbReference>
<keyword evidence="2" id="KW-0732">Signal</keyword>
<evidence type="ECO:0000313" key="5">
    <source>
        <dbReference type="EMBL" id="CAB4753879.1"/>
    </source>
</evidence>
<name>A0A6J6U6C0_9ZZZZ</name>
<dbReference type="PANTHER" id="PTHR43248:SF29">
    <property type="entry name" value="TRIPEPTIDYL AMINOPEPTIDASE"/>
    <property type="match status" value="1"/>
</dbReference>
<proteinExistence type="inferred from homology"/>
<dbReference type="InterPro" id="IPR029058">
    <property type="entry name" value="AB_hydrolase_fold"/>
</dbReference>
<keyword evidence="3" id="KW-0378">Hydrolase</keyword>
<evidence type="ECO:0000256" key="3">
    <source>
        <dbReference type="ARBA" id="ARBA00022801"/>
    </source>
</evidence>
<evidence type="ECO:0000256" key="2">
    <source>
        <dbReference type="ARBA" id="ARBA00022729"/>
    </source>
</evidence>
<dbReference type="AlphaFoldDB" id="A0A6J6U6C0"/>
<dbReference type="Gene3D" id="3.40.50.1820">
    <property type="entry name" value="alpha/beta hydrolase"/>
    <property type="match status" value="1"/>
</dbReference>
<dbReference type="Pfam" id="PF08386">
    <property type="entry name" value="Abhydrolase_4"/>
    <property type="match status" value="1"/>
</dbReference>
<accession>A0A6J6U6C0</accession>
<dbReference type="EMBL" id="CAEZZJ010000027">
    <property type="protein sequence ID" value="CAB4753879.1"/>
    <property type="molecule type" value="Genomic_DNA"/>
</dbReference>
<reference evidence="5" key="1">
    <citation type="submission" date="2020-05" db="EMBL/GenBank/DDBJ databases">
        <authorList>
            <person name="Chiriac C."/>
            <person name="Salcher M."/>
            <person name="Ghai R."/>
            <person name="Kavagutti S V."/>
        </authorList>
    </citation>
    <scope>NUCLEOTIDE SEQUENCE</scope>
</reference>
<evidence type="ECO:0000256" key="1">
    <source>
        <dbReference type="ARBA" id="ARBA00010088"/>
    </source>
</evidence>